<dbReference type="Proteomes" id="UP000821866">
    <property type="component" value="Chromosome 6"/>
</dbReference>
<feature type="chain" id="PRO_5039928843" evidence="6">
    <location>
        <begin position="37"/>
        <end position="606"/>
    </location>
</feature>
<evidence type="ECO:0000256" key="3">
    <source>
        <dbReference type="ARBA" id="ARBA00022737"/>
    </source>
</evidence>
<dbReference type="EMBL" id="JABSTU010000008">
    <property type="protein sequence ID" value="KAH8023054.1"/>
    <property type="molecule type" value="Genomic_DNA"/>
</dbReference>
<keyword evidence="1" id="KW-0433">Leucine-rich repeat</keyword>
<keyword evidence="3" id="KW-0677">Repeat</keyword>
<keyword evidence="8" id="KW-1185">Reference proteome</keyword>
<evidence type="ECO:0000256" key="1">
    <source>
        <dbReference type="ARBA" id="ARBA00022614"/>
    </source>
</evidence>
<feature type="signal peptide" evidence="6">
    <location>
        <begin position="1"/>
        <end position="36"/>
    </location>
</feature>
<sequence>MGAVNTSCADWAYAWLPRANVSACFLFLCLVGAVSSLENGTSPSVVPNLCNLAQEEPMYCRCSSEHFEADTTGVVCYVGKPLTGSHAVFQALRRQGALASVTFTVYGEDYRLDFVPSDALRRLSRLEKLRFTDCNLGVLPTKAFYKLSALTLLQLEGNDIIDLQPDAIAHLPRLEKLELGENRLRNVKAGWFSRLPSLTVLFLGKNQIEYVEDLAFAELGALRELELGDNFIHVVTNRTFKGLAQLTRLDLYRNKLMRLDAGIFVSTPLLEELDLKLNQISVIDPLAFDGLARLRLIYLANNQLRILPADMFVGAPNLDLVDLEQNQLVTLTWRTIHNLKYLKDGADFTMSLTALSWGRPQLGVSKCECVPEIDETTYATVILARFDLSERFAEPPSCLDSKVACIVFVYDAVFSAAVYFAGYVRIGMGLKMAAVRLAVYLAVCGEYWNTASESKRHYSVPHAGNQMACDCRLAWILQIENATQSEKFRRELRHVSCVFSDPARGKSKVTRLSMEDLGCTGQEEPLPTTPSYTIWPSYSPEEKPTSHASEDTTKRPMVTEKKEGSSAEPKSKTTKDDPVSSAPGLLPALFTVIISAVLCCGRTYST</sequence>
<protein>
    <submittedName>
        <fullName evidence="7">Uncharacterized protein</fullName>
    </submittedName>
</protein>
<dbReference type="SMART" id="SM00369">
    <property type="entry name" value="LRR_TYP"/>
    <property type="match status" value="8"/>
</dbReference>
<gene>
    <name evidence="7" type="ORF">HPB51_010838</name>
</gene>
<feature type="compositionally biased region" description="Basic and acidic residues" evidence="5">
    <location>
        <begin position="540"/>
        <end position="578"/>
    </location>
</feature>
<dbReference type="Gene3D" id="3.80.10.10">
    <property type="entry name" value="Ribonuclease Inhibitor"/>
    <property type="match status" value="2"/>
</dbReference>
<organism evidence="7 8">
    <name type="scientific">Rhipicephalus microplus</name>
    <name type="common">Cattle tick</name>
    <name type="synonym">Boophilus microplus</name>
    <dbReference type="NCBI Taxonomy" id="6941"/>
    <lineage>
        <taxon>Eukaryota</taxon>
        <taxon>Metazoa</taxon>
        <taxon>Ecdysozoa</taxon>
        <taxon>Arthropoda</taxon>
        <taxon>Chelicerata</taxon>
        <taxon>Arachnida</taxon>
        <taxon>Acari</taxon>
        <taxon>Parasitiformes</taxon>
        <taxon>Ixodida</taxon>
        <taxon>Ixodoidea</taxon>
        <taxon>Ixodidae</taxon>
        <taxon>Rhipicephalinae</taxon>
        <taxon>Rhipicephalus</taxon>
        <taxon>Boophilus</taxon>
    </lineage>
</organism>
<dbReference type="InterPro" id="IPR050467">
    <property type="entry name" value="LRFN"/>
</dbReference>
<proteinExistence type="predicted"/>
<evidence type="ECO:0000256" key="5">
    <source>
        <dbReference type="SAM" id="MobiDB-lite"/>
    </source>
</evidence>
<dbReference type="VEuPathDB" id="VectorBase:LOC119171856"/>
<accession>A0A9J6DM80</accession>
<evidence type="ECO:0000313" key="7">
    <source>
        <dbReference type="EMBL" id="KAH8023054.1"/>
    </source>
</evidence>
<name>A0A9J6DM80_RHIMP</name>
<dbReference type="InterPro" id="IPR003591">
    <property type="entry name" value="Leu-rich_rpt_typical-subtyp"/>
</dbReference>
<dbReference type="Pfam" id="PF13855">
    <property type="entry name" value="LRR_8"/>
    <property type="match status" value="2"/>
</dbReference>
<evidence type="ECO:0000256" key="6">
    <source>
        <dbReference type="SAM" id="SignalP"/>
    </source>
</evidence>
<dbReference type="SUPFAM" id="SSF52058">
    <property type="entry name" value="L domain-like"/>
    <property type="match status" value="1"/>
</dbReference>
<keyword evidence="2 6" id="KW-0732">Signal</keyword>
<evidence type="ECO:0000256" key="4">
    <source>
        <dbReference type="ARBA" id="ARBA00023180"/>
    </source>
</evidence>
<reference evidence="7" key="2">
    <citation type="submission" date="2021-09" db="EMBL/GenBank/DDBJ databases">
        <authorList>
            <person name="Jia N."/>
            <person name="Wang J."/>
            <person name="Shi W."/>
            <person name="Du L."/>
            <person name="Sun Y."/>
            <person name="Zhan W."/>
            <person name="Jiang J."/>
            <person name="Wang Q."/>
            <person name="Zhang B."/>
            <person name="Ji P."/>
            <person name="Sakyi L.B."/>
            <person name="Cui X."/>
            <person name="Yuan T."/>
            <person name="Jiang B."/>
            <person name="Yang W."/>
            <person name="Lam T.T.-Y."/>
            <person name="Chang Q."/>
            <person name="Ding S."/>
            <person name="Wang X."/>
            <person name="Zhu J."/>
            <person name="Ruan X."/>
            <person name="Zhao L."/>
            <person name="Wei J."/>
            <person name="Que T."/>
            <person name="Du C."/>
            <person name="Cheng J."/>
            <person name="Dai P."/>
            <person name="Han X."/>
            <person name="Huang E."/>
            <person name="Gao Y."/>
            <person name="Liu J."/>
            <person name="Shao H."/>
            <person name="Ye R."/>
            <person name="Li L."/>
            <person name="Wei W."/>
            <person name="Wang X."/>
            <person name="Wang C."/>
            <person name="Huo Q."/>
            <person name="Li W."/>
            <person name="Guo W."/>
            <person name="Chen H."/>
            <person name="Chen S."/>
            <person name="Zhou L."/>
            <person name="Zhou L."/>
            <person name="Ni X."/>
            <person name="Tian J."/>
            <person name="Zhou Y."/>
            <person name="Sheng Y."/>
            <person name="Liu T."/>
            <person name="Pan Y."/>
            <person name="Xia L."/>
            <person name="Li J."/>
            <person name="Zhao F."/>
            <person name="Cao W."/>
        </authorList>
    </citation>
    <scope>NUCLEOTIDE SEQUENCE</scope>
    <source>
        <strain evidence="7">Rmic-2018</strain>
        <tissue evidence="7">Larvae</tissue>
    </source>
</reference>
<dbReference type="SMART" id="SM00365">
    <property type="entry name" value="LRR_SD22"/>
    <property type="match status" value="4"/>
</dbReference>
<dbReference type="PANTHER" id="PTHR45842">
    <property type="entry name" value="SYNAPTIC ADHESION-LIKE MOLECULE SALM"/>
    <property type="match status" value="1"/>
</dbReference>
<dbReference type="PANTHER" id="PTHR45842:SF12">
    <property type="entry name" value="KEKKON 5, ISOFORM A"/>
    <property type="match status" value="1"/>
</dbReference>
<dbReference type="InterPro" id="IPR001611">
    <property type="entry name" value="Leu-rich_rpt"/>
</dbReference>
<dbReference type="PROSITE" id="PS51450">
    <property type="entry name" value="LRR"/>
    <property type="match status" value="2"/>
</dbReference>
<feature type="region of interest" description="Disordered" evidence="5">
    <location>
        <begin position="518"/>
        <end position="581"/>
    </location>
</feature>
<dbReference type="AlphaFoldDB" id="A0A9J6DM80"/>
<keyword evidence="4" id="KW-0325">Glycoprotein</keyword>
<comment type="caution">
    <text evidence="7">The sequence shown here is derived from an EMBL/GenBank/DDBJ whole genome shotgun (WGS) entry which is preliminary data.</text>
</comment>
<reference evidence="7" key="1">
    <citation type="journal article" date="2020" name="Cell">
        <title>Large-Scale Comparative Analyses of Tick Genomes Elucidate Their Genetic Diversity and Vector Capacities.</title>
        <authorList>
            <consortium name="Tick Genome and Microbiome Consortium (TIGMIC)"/>
            <person name="Jia N."/>
            <person name="Wang J."/>
            <person name="Shi W."/>
            <person name="Du L."/>
            <person name="Sun Y."/>
            <person name="Zhan W."/>
            <person name="Jiang J.F."/>
            <person name="Wang Q."/>
            <person name="Zhang B."/>
            <person name="Ji P."/>
            <person name="Bell-Sakyi L."/>
            <person name="Cui X.M."/>
            <person name="Yuan T.T."/>
            <person name="Jiang B.G."/>
            <person name="Yang W.F."/>
            <person name="Lam T.T."/>
            <person name="Chang Q.C."/>
            <person name="Ding S.J."/>
            <person name="Wang X.J."/>
            <person name="Zhu J.G."/>
            <person name="Ruan X.D."/>
            <person name="Zhao L."/>
            <person name="Wei J.T."/>
            <person name="Ye R.Z."/>
            <person name="Que T.C."/>
            <person name="Du C.H."/>
            <person name="Zhou Y.H."/>
            <person name="Cheng J.X."/>
            <person name="Dai P.F."/>
            <person name="Guo W.B."/>
            <person name="Han X.H."/>
            <person name="Huang E.J."/>
            <person name="Li L.F."/>
            <person name="Wei W."/>
            <person name="Gao Y.C."/>
            <person name="Liu J.Z."/>
            <person name="Shao H.Z."/>
            <person name="Wang X."/>
            <person name="Wang C.C."/>
            <person name="Yang T.C."/>
            <person name="Huo Q.B."/>
            <person name="Li W."/>
            <person name="Chen H.Y."/>
            <person name="Chen S.E."/>
            <person name="Zhou L.G."/>
            <person name="Ni X.B."/>
            <person name="Tian J.H."/>
            <person name="Sheng Y."/>
            <person name="Liu T."/>
            <person name="Pan Y.S."/>
            <person name="Xia L.Y."/>
            <person name="Li J."/>
            <person name="Zhao F."/>
            <person name="Cao W.C."/>
        </authorList>
    </citation>
    <scope>NUCLEOTIDE SEQUENCE</scope>
    <source>
        <strain evidence="7">Rmic-2018</strain>
    </source>
</reference>
<evidence type="ECO:0000313" key="8">
    <source>
        <dbReference type="Proteomes" id="UP000821866"/>
    </source>
</evidence>
<evidence type="ECO:0000256" key="2">
    <source>
        <dbReference type="ARBA" id="ARBA00022729"/>
    </source>
</evidence>
<dbReference type="InterPro" id="IPR032675">
    <property type="entry name" value="LRR_dom_sf"/>
</dbReference>